<evidence type="ECO:0000256" key="1">
    <source>
        <dbReference type="ARBA" id="ARBA00004245"/>
    </source>
</evidence>
<evidence type="ECO:0008006" key="16">
    <source>
        <dbReference type="Google" id="ProtNLM"/>
    </source>
</evidence>
<dbReference type="InterPro" id="IPR001715">
    <property type="entry name" value="CH_dom"/>
</dbReference>
<dbReference type="EMBL" id="MBFR01000099">
    <property type="protein sequence ID" value="PVU94200.1"/>
    <property type="molecule type" value="Genomic_DNA"/>
</dbReference>
<gene>
    <name evidence="14" type="ORF">BB561_002757</name>
</gene>
<dbReference type="Gene3D" id="1.10.418.10">
    <property type="entry name" value="Calponin-like domain"/>
    <property type="match status" value="1"/>
</dbReference>
<keyword evidence="5 9" id="KW-0493">Microtubule</keyword>
<evidence type="ECO:0000256" key="2">
    <source>
        <dbReference type="ARBA" id="ARBA00010729"/>
    </source>
</evidence>
<dbReference type="Proteomes" id="UP000245383">
    <property type="component" value="Unassembled WGS sequence"/>
</dbReference>
<evidence type="ECO:0000256" key="9">
    <source>
        <dbReference type="PROSITE-ProRule" id="PRU00576"/>
    </source>
</evidence>
<feature type="domain" description="Calponin-homology (CH)" evidence="12">
    <location>
        <begin position="2"/>
        <end position="138"/>
    </location>
</feature>
<feature type="domain" description="EB1 C-terminal" evidence="13">
    <location>
        <begin position="207"/>
        <end position="281"/>
    </location>
</feature>
<dbReference type="SUPFAM" id="SSF140612">
    <property type="entry name" value="EB1 dimerisation domain-like"/>
    <property type="match status" value="1"/>
</dbReference>
<evidence type="ECO:0000256" key="5">
    <source>
        <dbReference type="ARBA" id="ARBA00022701"/>
    </source>
</evidence>
<sequence>MSKSRQELLAWVNELLQTNYIKIEQLGTGTLSLFYLLSSVQTSKLGVYLSHPLILTILSVFILGAAYCQIMDSIYNDVPLRRVKFSANQEYEYISNFKILQNAFTAHSVSRPVNAAKLSKLKFQDNFEFLQWLRVFWEQEYSGEHYDAIARRKAQPIVSNGLNSPRPSSSARGTSRAGYTRPTPHAASVVNTPSVRAGSASGRPPVASAAQNAALAEANNQISELKGLLSTSEEERGYYYEKLRSVESFLQQYETHSSPDVIDIIKSLQDVLYNDTATEISQEHEQDLGNPNVDSIDSKITNMTINEEETF</sequence>
<evidence type="ECO:0000256" key="4">
    <source>
        <dbReference type="ARBA" id="ARBA00022618"/>
    </source>
</evidence>
<dbReference type="PANTHER" id="PTHR10623">
    <property type="entry name" value="MICROTUBULE-ASSOCIATED PROTEIN RP/EB FAMILY MEMBER"/>
    <property type="match status" value="1"/>
</dbReference>
<comment type="caution">
    <text evidence="14">The sequence shown here is derived from an EMBL/GenBank/DDBJ whole genome shotgun (WGS) entry which is preliminary data.</text>
</comment>
<keyword evidence="11" id="KW-0812">Transmembrane</keyword>
<evidence type="ECO:0000256" key="11">
    <source>
        <dbReference type="SAM" id="Phobius"/>
    </source>
</evidence>
<reference evidence="14 15" key="1">
    <citation type="journal article" date="2018" name="MBio">
        <title>Comparative Genomics Reveals the Core Gene Toolbox for the Fungus-Insect Symbiosis.</title>
        <authorList>
            <person name="Wang Y."/>
            <person name="Stata M."/>
            <person name="Wang W."/>
            <person name="Stajich J.E."/>
            <person name="White M.M."/>
            <person name="Moncalvo J.M."/>
        </authorList>
    </citation>
    <scope>NUCLEOTIDE SEQUENCE [LARGE SCALE GENOMIC DNA]</scope>
    <source>
        <strain evidence="14 15">SWE-8-4</strain>
    </source>
</reference>
<evidence type="ECO:0000259" key="13">
    <source>
        <dbReference type="PROSITE" id="PS51230"/>
    </source>
</evidence>
<evidence type="ECO:0000256" key="8">
    <source>
        <dbReference type="ARBA" id="ARBA00023306"/>
    </source>
</evidence>
<keyword evidence="15" id="KW-1185">Reference proteome</keyword>
<dbReference type="OrthoDB" id="2119228at2759"/>
<name>A0A2T9YPC1_9FUNG</name>
<dbReference type="InterPro" id="IPR027328">
    <property type="entry name" value="MAPRE"/>
</dbReference>
<keyword evidence="3" id="KW-0963">Cytoplasm</keyword>
<dbReference type="PROSITE" id="PS50021">
    <property type="entry name" value="CH"/>
    <property type="match status" value="1"/>
</dbReference>
<dbReference type="PROSITE" id="PS51230">
    <property type="entry name" value="EB1_C"/>
    <property type="match status" value="1"/>
</dbReference>
<keyword evidence="11" id="KW-1133">Transmembrane helix</keyword>
<evidence type="ECO:0000256" key="10">
    <source>
        <dbReference type="SAM" id="MobiDB-lite"/>
    </source>
</evidence>
<dbReference type="GO" id="GO:0005874">
    <property type="term" value="C:microtubule"/>
    <property type="evidence" value="ECO:0007669"/>
    <property type="project" value="UniProtKB-KW"/>
</dbReference>
<dbReference type="InterPro" id="IPR004953">
    <property type="entry name" value="EB1_C"/>
</dbReference>
<comment type="subcellular location">
    <subcellularLocation>
        <location evidence="1">Cytoplasm</location>
        <location evidence="1">Cytoskeleton</location>
    </subcellularLocation>
</comment>
<dbReference type="GO" id="GO:0051301">
    <property type="term" value="P:cell division"/>
    <property type="evidence" value="ECO:0007669"/>
    <property type="project" value="UniProtKB-KW"/>
</dbReference>
<dbReference type="InterPro" id="IPR036872">
    <property type="entry name" value="CH_dom_sf"/>
</dbReference>
<evidence type="ECO:0000313" key="14">
    <source>
        <dbReference type="EMBL" id="PVU94200.1"/>
    </source>
</evidence>
<keyword evidence="11" id="KW-0472">Membrane</keyword>
<evidence type="ECO:0000256" key="7">
    <source>
        <dbReference type="ARBA" id="ARBA00023212"/>
    </source>
</evidence>
<dbReference type="Pfam" id="PF03271">
    <property type="entry name" value="EB1"/>
    <property type="match status" value="1"/>
</dbReference>
<dbReference type="SUPFAM" id="SSF47576">
    <property type="entry name" value="Calponin-homology domain, CH-domain"/>
    <property type="match status" value="2"/>
</dbReference>
<dbReference type="AlphaFoldDB" id="A0A2T9YPC1"/>
<feature type="transmembrane region" description="Helical" evidence="11">
    <location>
        <begin position="45"/>
        <end position="67"/>
    </location>
</feature>
<evidence type="ECO:0000313" key="15">
    <source>
        <dbReference type="Proteomes" id="UP000245383"/>
    </source>
</evidence>
<keyword evidence="8" id="KW-0131">Cell cycle</keyword>
<feature type="compositionally biased region" description="Polar residues" evidence="10">
    <location>
        <begin position="157"/>
        <end position="173"/>
    </location>
</feature>
<feature type="region of interest" description="Disordered" evidence="10">
    <location>
        <begin position="157"/>
        <end position="208"/>
    </location>
</feature>
<dbReference type="InterPro" id="IPR036133">
    <property type="entry name" value="EB1_C_sf"/>
</dbReference>
<evidence type="ECO:0000256" key="6">
    <source>
        <dbReference type="ARBA" id="ARBA00022776"/>
    </source>
</evidence>
<comment type="similarity">
    <text evidence="2">Belongs to the MAPRE family.</text>
</comment>
<dbReference type="GO" id="GO:0008017">
    <property type="term" value="F:microtubule binding"/>
    <property type="evidence" value="ECO:0007669"/>
    <property type="project" value="InterPro"/>
</dbReference>
<keyword evidence="7" id="KW-0206">Cytoskeleton</keyword>
<organism evidence="14 15">
    <name type="scientific">Smittium simulii</name>
    <dbReference type="NCBI Taxonomy" id="133385"/>
    <lineage>
        <taxon>Eukaryota</taxon>
        <taxon>Fungi</taxon>
        <taxon>Fungi incertae sedis</taxon>
        <taxon>Zoopagomycota</taxon>
        <taxon>Kickxellomycotina</taxon>
        <taxon>Harpellomycetes</taxon>
        <taxon>Harpellales</taxon>
        <taxon>Legeriomycetaceae</taxon>
        <taxon>Smittium</taxon>
    </lineage>
</organism>
<dbReference type="Gene3D" id="1.20.5.1430">
    <property type="match status" value="1"/>
</dbReference>
<evidence type="ECO:0000259" key="12">
    <source>
        <dbReference type="PROSITE" id="PS50021"/>
    </source>
</evidence>
<protein>
    <recommendedName>
        <fullName evidence="16">EB1 C-terminal domain-containing protein</fullName>
    </recommendedName>
</protein>
<accession>A0A2T9YPC1</accession>
<keyword evidence="4" id="KW-0132">Cell division</keyword>
<dbReference type="STRING" id="133385.A0A2T9YPC1"/>
<proteinExistence type="inferred from homology"/>
<keyword evidence="6" id="KW-0498">Mitosis</keyword>
<evidence type="ECO:0000256" key="3">
    <source>
        <dbReference type="ARBA" id="ARBA00022490"/>
    </source>
</evidence>